<dbReference type="CDD" id="cd00560">
    <property type="entry name" value="PanC"/>
    <property type="match status" value="1"/>
</dbReference>
<gene>
    <name evidence="8" type="primary">panC</name>
    <name evidence="9" type="ORF">JOF53_004071</name>
</gene>
<organism evidence="9 10">
    <name type="scientific">Crossiella equi</name>
    <dbReference type="NCBI Taxonomy" id="130796"/>
    <lineage>
        <taxon>Bacteria</taxon>
        <taxon>Bacillati</taxon>
        <taxon>Actinomycetota</taxon>
        <taxon>Actinomycetes</taxon>
        <taxon>Pseudonocardiales</taxon>
        <taxon>Pseudonocardiaceae</taxon>
        <taxon>Crossiella</taxon>
    </lineage>
</organism>
<dbReference type="HAMAP" id="MF_00158">
    <property type="entry name" value="PanC"/>
    <property type="match status" value="1"/>
</dbReference>
<keyword evidence="6 8" id="KW-0067">ATP-binding</keyword>
<evidence type="ECO:0000256" key="4">
    <source>
        <dbReference type="ARBA" id="ARBA00022655"/>
    </source>
</evidence>
<accession>A0ABS5AF36</accession>
<feature type="binding site" evidence="8">
    <location>
        <begin position="156"/>
        <end position="159"/>
    </location>
    <ligand>
        <name>ATP</name>
        <dbReference type="ChEBI" id="CHEBI:30616"/>
    </ligand>
</feature>
<feature type="active site" description="Proton donor" evidence="8">
    <location>
        <position position="45"/>
    </location>
</feature>
<comment type="pathway">
    <text evidence="1 8">Cofactor biosynthesis; (R)-pantothenate biosynthesis; (R)-pantothenate from (R)-pantoate and beta-alanine: step 1/1.</text>
</comment>
<evidence type="ECO:0000256" key="2">
    <source>
        <dbReference type="ARBA" id="ARBA00009256"/>
    </source>
</evidence>
<feature type="binding site" evidence="8">
    <location>
        <begin position="38"/>
        <end position="45"/>
    </location>
    <ligand>
        <name>ATP</name>
        <dbReference type="ChEBI" id="CHEBI:30616"/>
    </ligand>
</feature>
<protein>
    <recommendedName>
        <fullName evidence="8">Pantothenate synthetase</fullName>
        <shortName evidence="8">PS</shortName>
        <ecNumber evidence="8">6.3.2.1</ecNumber>
    </recommendedName>
    <alternativeName>
        <fullName evidence="8">Pantoate--beta-alanine ligase</fullName>
    </alternativeName>
    <alternativeName>
        <fullName evidence="8">Pantoate-activating enzyme</fullName>
    </alternativeName>
</protein>
<dbReference type="InterPro" id="IPR014729">
    <property type="entry name" value="Rossmann-like_a/b/a_fold"/>
</dbReference>
<evidence type="ECO:0000256" key="6">
    <source>
        <dbReference type="ARBA" id="ARBA00022840"/>
    </source>
</evidence>
<dbReference type="PANTHER" id="PTHR21299">
    <property type="entry name" value="CYTIDYLATE KINASE/PANTOATE-BETA-ALANINE LIGASE"/>
    <property type="match status" value="1"/>
</dbReference>
<evidence type="ECO:0000256" key="5">
    <source>
        <dbReference type="ARBA" id="ARBA00022741"/>
    </source>
</evidence>
<keyword evidence="5 8" id="KW-0547">Nucleotide-binding</keyword>
<dbReference type="PANTHER" id="PTHR21299:SF1">
    <property type="entry name" value="PANTOATE--BETA-ALANINE LIGASE"/>
    <property type="match status" value="1"/>
</dbReference>
<feature type="binding site" evidence="8">
    <location>
        <position position="162"/>
    </location>
    <ligand>
        <name>(R)-pantoate</name>
        <dbReference type="ChEBI" id="CHEBI:15980"/>
    </ligand>
</feature>
<comment type="caution">
    <text evidence="9">The sequence shown here is derived from an EMBL/GenBank/DDBJ whole genome shotgun (WGS) entry which is preliminary data.</text>
</comment>
<dbReference type="RefSeq" id="WP_086788433.1">
    <property type="nucleotide sequence ID" value="NZ_JAGIOO010000001.1"/>
</dbReference>
<comment type="miscellaneous">
    <text evidence="8">The reaction proceeds by a bi uni uni bi ping pong mechanism.</text>
</comment>
<keyword evidence="4 8" id="KW-0566">Pantothenate biosynthesis</keyword>
<dbReference type="InterPro" id="IPR042176">
    <property type="entry name" value="Pantoate_ligase_C"/>
</dbReference>
<feature type="binding site" evidence="8">
    <location>
        <begin position="193"/>
        <end position="196"/>
    </location>
    <ligand>
        <name>ATP</name>
        <dbReference type="ChEBI" id="CHEBI:30616"/>
    </ligand>
</feature>
<keyword evidence="10" id="KW-1185">Reference proteome</keyword>
<reference evidence="9 10" key="1">
    <citation type="submission" date="2021-03" db="EMBL/GenBank/DDBJ databases">
        <title>Sequencing the genomes of 1000 actinobacteria strains.</title>
        <authorList>
            <person name="Klenk H.-P."/>
        </authorList>
    </citation>
    <scope>NUCLEOTIDE SEQUENCE [LARGE SCALE GENOMIC DNA]</scope>
    <source>
        <strain evidence="9 10">DSM 44580</strain>
    </source>
</reference>
<dbReference type="NCBIfam" id="TIGR00018">
    <property type="entry name" value="panC"/>
    <property type="match status" value="1"/>
</dbReference>
<evidence type="ECO:0000313" key="9">
    <source>
        <dbReference type="EMBL" id="MBP2475199.1"/>
    </source>
</evidence>
<dbReference type="EMBL" id="JAGIOO010000001">
    <property type="protein sequence ID" value="MBP2475199.1"/>
    <property type="molecule type" value="Genomic_DNA"/>
</dbReference>
<feature type="binding site" evidence="8">
    <location>
        <position position="185"/>
    </location>
    <ligand>
        <name>ATP</name>
        <dbReference type="ChEBI" id="CHEBI:30616"/>
    </ligand>
</feature>
<dbReference type="Proteomes" id="UP001519363">
    <property type="component" value="Unassembled WGS sequence"/>
</dbReference>
<keyword evidence="3 8" id="KW-0436">Ligase</keyword>
<comment type="similarity">
    <text evidence="2 8">Belongs to the pantothenate synthetase family.</text>
</comment>
<dbReference type="GO" id="GO:0004592">
    <property type="term" value="F:pantoate-beta-alanine ligase activity"/>
    <property type="evidence" value="ECO:0007669"/>
    <property type="project" value="UniProtKB-EC"/>
</dbReference>
<comment type="function">
    <text evidence="8">Catalyzes the condensation of pantoate with beta-alanine in an ATP-dependent reaction via a pantoyl-adenylate intermediate.</text>
</comment>
<dbReference type="Gene3D" id="3.30.1300.10">
    <property type="entry name" value="Pantoate-beta-alanine ligase, C-terminal domain"/>
    <property type="match status" value="1"/>
</dbReference>
<evidence type="ECO:0000256" key="8">
    <source>
        <dbReference type="HAMAP-Rule" id="MF_00158"/>
    </source>
</evidence>
<feature type="binding site" evidence="8">
    <location>
        <position position="70"/>
    </location>
    <ligand>
        <name>(R)-pantoate</name>
        <dbReference type="ChEBI" id="CHEBI:15980"/>
    </ligand>
</feature>
<evidence type="ECO:0000256" key="7">
    <source>
        <dbReference type="ARBA" id="ARBA00048258"/>
    </source>
</evidence>
<dbReference type="Gene3D" id="3.40.50.620">
    <property type="entry name" value="HUPs"/>
    <property type="match status" value="1"/>
</dbReference>
<dbReference type="SUPFAM" id="SSF52374">
    <property type="entry name" value="Nucleotidylyl transferase"/>
    <property type="match status" value="1"/>
</dbReference>
<dbReference type="Pfam" id="PF02569">
    <property type="entry name" value="Pantoate_ligase"/>
    <property type="match status" value="1"/>
</dbReference>
<evidence type="ECO:0000256" key="3">
    <source>
        <dbReference type="ARBA" id="ARBA00022598"/>
    </source>
</evidence>
<comment type="subunit">
    <text evidence="8">Homodimer.</text>
</comment>
<feature type="binding site" evidence="8">
    <location>
        <position position="70"/>
    </location>
    <ligand>
        <name>beta-alanine</name>
        <dbReference type="ChEBI" id="CHEBI:57966"/>
    </ligand>
</feature>
<proteinExistence type="inferred from homology"/>
<evidence type="ECO:0000256" key="1">
    <source>
        <dbReference type="ARBA" id="ARBA00004990"/>
    </source>
</evidence>
<name>A0ABS5AF36_9PSEU</name>
<evidence type="ECO:0000313" key="10">
    <source>
        <dbReference type="Proteomes" id="UP001519363"/>
    </source>
</evidence>
<dbReference type="InterPro" id="IPR003721">
    <property type="entry name" value="Pantoate_ligase"/>
</dbReference>
<comment type="catalytic activity">
    <reaction evidence="7 8">
        <text>(R)-pantoate + beta-alanine + ATP = (R)-pantothenate + AMP + diphosphate + H(+)</text>
        <dbReference type="Rhea" id="RHEA:10912"/>
        <dbReference type="ChEBI" id="CHEBI:15378"/>
        <dbReference type="ChEBI" id="CHEBI:15980"/>
        <dbReference type="ChEBI" id="CHEBI:29032"/>
        <dbReference type="ChEBI" id="CHEBI:30616"/>
        <dbReference type="ChEBI" id="CHEBI:33019"/>
        <dbReference type="ChEBI" id="CHEBI:57966"/>
        <dbReference type="ChEBI" id="CHEBI:456215"/>
        <dbReference type="EC" id="6.3.2.1"/>
    </reaction>
</comment>
<comment type="subcellular location">
    <subcellularLocation>
        <location evidence="8">Cytoplasm</location>
    </subcellularLocation>
</comment>
<sequence>MRPYTPGELTVHHSPAELAKVTRALRATGRKVNLVPTMGALHEGHRTLIRRARRVAGSVTVVSIFVNPLQFGPNEDFHRYPRPLEADLDACREEGVELVFNPAPEQMYGSTPGTTVQAGPLGAELEGAVRPGHFEGVLTVVNKLLNIVRPDFAYFGEKDYQQFVLVKRMVEDLNMETRIVAVPTVRDEDGLALSSRNAYLSEDERRAALCVPRALAEGIQAGPGGPEAILAAVRAAVEAEPGLVLDYAELRAKDLGPAPENGKGRLLLAARAGRTRLLDNTSVAVGHGVDLDDDTFNPTAGLPLQER</sequence>
<dbReference type="EC" id="6.3.2.1" evidence="8"/>
<keyword evidence="8" id="KW-0963">Cytoplasm</keyword>